<evidence type="ECO:0000259" key="1">
    <source>
        <dbReference type="PROSITE" id="PS51747"/>
    </source>
</evidence>
<name>A0AAJ6QRY2_9ACAR</name>
<evidence type="ECO:0000313" key="2">
    <source>
        <dbReference type="Proteomes" id="UP000694867"/>
    </source>
</evidence>
<evidence type="ECO:0000313" key="3">
    <source>
        <dbReference type="RefSeq" id="XP_003742077.1"/>
    </source>
</evidence>
<dbReference type="GO" id="GO:0003824">
    <property type="term" value="F:catalytic activity"/>
    <property type="evidence" value="ECO:0007669"/>
    <property type="project" value="InterPro"/>
</dbReference>
<dbReference type="Gene3D" id="3.40.140.10">
    <property type="entry name" value="Cytidine Deaminase, domain 2"/>
    <property type="match status" value="1"/>
</dbReference>
<organism evidence="2 3">
    <name type="scientific">Galendromus occidentalis</name>
    <name type="common">western predatory mite</name>
    <dbReference type="NCBI Taxonomy" id="34638"/>
    <lineage>
        <taxon>Eukaryota</taxon>
        <taxon>Metazoa</taxon>
        <taxon>Ecdysozoa</taxon>
        <taxon>Arthropoda</taxon>
        <taxon>Chelicerata</taxon>
        <taxon>Arachnida</taxon>
        <taxon>Acari</taxon>
        <taxon>Parasitiformes</taxon>
        <taxon>Mesostigmata</taxon>
        <taxon>Gamasina</taxon>
        <taxon>Phytoseioidea</taxon>
        <taxon>Phytoseiidae</taxon>
        <taxon>Typhlodrominae</taxon>
        <taxon>Galendromus</taxon>
    </lineage>
</organism>
<dbReference type="KEGG" id="goe:100897776"/>
<dbReference type="GeneID" id="100897776"/>
<dbReference type="PROSITE" id="PS51747">
    <property type="entry name" value="CYT_DCMP_DEAMINASES_2"/>
    <property type="match status" value="1"/>
</dbReference>
<protein>
    <submittedName>
        <fullName evidence="3">Uncharacterized protein LOC100897776 isoform X1</fullName>
    </submittedName>
</protein>
<reference evidence="3" key="1">
    <citation type="submission" date="2025-08" db="UniProtKB">
        <authorList>
            <consortium name="RefSeq"/>
        </authorList>
    </citation>
    <scope>IDENTIFICATION</scope>
</reference>
<dbReference type="InterPro" id="IPR016193">
    <property type="entry name" value="Cytidine_deaminase-like"/>
</dbReference>
<dbReference type="AlphaFoldDB" id="A0AAJ6QRY2"/>
<feature type="domain" description="CMP/dCMP-type deaminase" evidence="1">
    <location>
        <begin position="7"/>
        <end position="126"/>
    </location>
</feature>
<proteinExistence type="predicted"/>
<accession>A0AAJ6QRY2</accession>
<dbReference type="RefSeq" id="XP_003742077.1">
    <property type="nucleotide sequence ID" value="XM_003742029.1"/>
</dbReference>
<sequence>MEKRCTENDKRFLRQAWKSKEDTDGLSQVEFRSFQVAALVVNPENRVVGEGLSKWPPGKHWIGKEEYNDFVDQAEIDAIDQRDFPGCTLYTTRCPNEESARHIVRTRLDRVLYVEENHLFKSGLPLLESAKVEVVRVPNLLPEVP</sequence>
<dbReference type="InterPro" id="IPR002125">
    <property type="entry name" value="CMP_dCMP_dom"/>
</dbReference>
<keyword evidence="2" id="KW-1185">Reference proteome</keyword>
<dbReference type="Proteomes" id="UP000694867">
    <property type="component" value="Unplaced"/>
</dbReference>
<dbReference type="SUPFAM" id="SSF53927">
    <property type="entry name" value="Cytidine deaminase-like"/>
    <property type="match status" value="1"/>
</dbReference>
<gene>
    <name evidence="3" type="primary">LOC100897776</name>
</gene>